<evidence type="ECO:0000313" key="3">
    <source>
        <dbReference type="Proteomes" id="UP000799539"/>
    </source>
</evidence>
<reference evidence="2" key="1">
    <citation type="journal article" date="2020" name="Stud. Mycol.">
        <title>101 Dothideomycetes genomes: a test case for predicting lifestyles and emergence of pathogens.</title>
        <authorList>
            <person name="Haridas S."/>
            <person name="Albert R."/>
            <person name="Binder M."/>
            <person name="Bloem J."/>
            <person name="Labutti K."/>
            <person name="Salamov A."/>
            <person name="Andreopoulos B."/>
            <person name="Baker S."/>
            <person name="Barry K."/>
            <person name="Bills G."/>
            <person name="Bluhm B."/>
            <person name="Cannon C."/>
            <person name="Castanera R."/>
            <person name="Culley D."/>
            <person name="Daum C."/>
            <person name="Ezra D."/>
            <person name="Gonzalez J."/>
            <person name="Henrissat B."/>
            <person name="Kuo A."/>
            <person name="Liang C."/>
            <person name="Lipzen A."/>
            <person name="Lutzoni F."/>
            <person name="Magnuson J."/>
            <person name="Mondo S."/>
            <person name="Nolan M."/>
            <person name="Ohm R."/>
            <person name="Pangilinan J."/>
            <person name="Park H.-J."/>
            <person name="Ramirez L."/>
            <person name="Alfaro M."/>
            <person name="Sun H."/>
            <person name="Tritt A."/>
            <person name="Yoshinaga Y."/>
            <person name="Zwiers L.-H."/>
            <person name="Turgeon B."/>
            <person name="Goodwin S."/>
            <person name="Spatafora J."/>
            <person name="Crous P."/>
            <person name="Grigoriev I."/>
        </authorList>
    </citation>
    <scope>NUCLEOTIDE SEQUENCE</scope>
    <source>
        <strain evidence="2">SCOH1-5</strain>
    </source>
</reference>
<feature type="compositionally biased region" description="Basic and acidic residues" evidence="1">
    <location>
        <begin position="140"/>
        <end position="181"/>
    </location>
</feature>
<evidence type="ECO:0000256" key="1">
    <source>
        <dbReference type="SAM" id="MobiDB-lite"/>
    </source>
</evidence>
<protein>
    <submittedName>
        <fullName evidence="2">Uncharacterized protein</fullName>
    </submittedName>
</protein>
<name>A0A6A6FI82_9PEZI</name>
<dbReference type="AlphaFoldDB" id="A0A6A6FI82"/>
<evidence type="ECO:0000313" key="2">
    <source>
        <dbReference type="EMBL" id="KAF2213130.1"/>
    </source>
</evidence>
<keyword evidence="3" id="KW-1185">Reference proteome</keyword>
<dbReference type="EMBL" id="ML992671">
    <property type="protein sequence ID" value="KAF2213130.1"/>
    <property type="molecule type" value="Genomic_DNA"/>
</dbReference>
<dbReference type="Proteomes" id="UP000799539">
    <property type="component" value="Unassembled WGS sequence"/>
</dbReference>
<accession>A0A6A6FI82</accession>
<proteinExistence type="predicted"/>
<organism evidence="2 3">
    <name type="scientific">Cercospora zeae-maydis SCOH1-5</name>
    <dbReference type="NCBI Taxonomy" id="717836"/>
    <lineage>
        <taxon>Eukaryota</taxon>
        <taxon>Fungi</taxon>
        <taxon>Dikarya</taxon>
        <taxon>Ascomycota</taxon>
        <taxon>Pezizomycotina</taxon>
        <taxon>Dothideomycetes</taxon>
        <taxon>Dothideomycetidae</taxon>
        <taxon>Mycosphaerellales</taxon>
        <taxon>Mycosphaerellaceae</taxon>
        <taxon>Cercospora</taxon>
    </lineage>
</organism>
<sequence length="181" mass="18874">MAENRAEGAKGQFSAAVPQPEPTISDKHQPGKIIPGSNDAVPEFSAEVLPAGSAPTEHTYEPQTEGEAPPLQNYYKDGVGEGQTAKASDTIMGATSGDVHQGLGKPVEGQSSKELRDGTHTSGGVEAVGGRANQSTVNPHDPHHMSQRALDKDDAVVGRGDKASAEDREPQSAESVASERR</sequence>
<gene>
    <name evidence="2" type="ORF">CERZMDRAFT_96798</name>
</gene>
<dbReference type="OrthoDB" id="3260716at2759"/>
<feature type="region of interest" description="Disordered" evidence="1">
    <location>
        <begin position="1"/>
        <end position="181"/>
    </location>
</feature>